<sequence length="77" mass="8875">MTIEVVRIDRKGRLLIPKKLREKAGIEEGGLVRLRAEEGRVIVEPVESVADKYFGAFKVERWPDDLDEFLIGMMKEC</sequence>
<dbReference type="NCBIfam" id="TIGR01439">
    <property type="entry name" value="lp_hng_hel_AbrB"/>
    <property type="match status" value="1"/>
</dbReference>
<organism evidence="2 3">
    <name type="scientific">Candidatus Methanodesulfokora washburnensis</name>
    <dbReference type="NCBI Taxonomy" id="2478471"/>
    <lineage>
        <taxon>Archaea</taxon>
        <taxon>Thermoproteota</taxon>
        <taxon>Candidatus Korarchaeia</taxon>
        <taxon>Candidatus Korarchaeia incertae sedis</taxon>
        <taxon>Candidatus Methanodesulfokora</taxon>
    </lineage>
</organism>
<evidence type="ECO:0000313" key="3">
    <source>
        <dbReference type="Proteomes" id="UP000277582"/>
    </source>
</evidence>
<dbReference type="PROSITE" id="PS51740">
    <property type="entry name" value="SPOVT_ABRB"/>
    <property type="match status" value="1"/>
</dbReference>
<dbReference type="SUPFAM" id="SSF89447">
    <property type="entry name" value="AbrB/MazE/MraZ-like"/>
    <property type="match status" value="1"/>
</dbReference>
<dbReference type="Gene3D" id="2.10.260.10">
    <property type="match status" value="1"/>
</dbReference>
<dbReference type="PANTHER" id="PTHR34860:SF7">
    <property type="entry name" value="TRANSCRIPTION REGULATOR, SPOVT_ABRB FAMILY"/>
    <property type="match status" value="1"/>
</dbReference>
<dbReference type="OrthoDB" id="28233at2157"/>
<proteinExistence type="predicted"/>
<keyword evidence="3" id="KW-1185">Reference proteome</keyword>
<gene>
    <name evidence="2" type="ORF">D6D85_15575</name>
</gene>
<comment type="caution">
    <text evidence="2">The sequence shown here is derived from an EMBL/GenBank/DDBJ whole genome shotgun (WGS) entry which is preliminary data.</text>
</comment>
<feature type="domain" description="SpoVT-AbrB" evidence="1">
    <location>
        <begin position="3"/>
        <end position="48"/>
    </location>
</feature>
<dbReference type="EMBL" id="RCOS01000171">
    <property type="protein sequence ID" value="RSN71661.1"/>
    <property type="molecule type" value="Genomic_DNA"/>
</dbReference>
<evidence type="ECO:0000259" key="1">
    <source>
        <dbReference type="PROSITE" id="PS51740"/>
    </source>
</evidence>
<dbReference type="SMART" id="SM00966">
    <property type="entry name" value="SpoVT_AbrB"/>
    <property type="match status" value="1"/>
</dbReference>
<dbReference type="InterPro" id="IPR007159">
    <property type="entry name" value="SpoVT-AbrB_dom"/>
</dbReference>
<name>A0A429GCY7_9CREN</name>
<accession>A0A429GCY7</accession>
<dbReference type="GO" id="GO:0003677">
    <property type="term" value="F:DNA binding"/>
    <property type="evidence" value="ECO:0007669"/>
    <property type="project" value="UniProtKB-KW"/>
</dbReference>
<dbReference type="InterPro" id="IPR037914">
    <property type="entry name" value="SpoVT-AbrB_sf"/>
</dbReference>
<keyword evidence="2" id="KW-0238">DNA-binding</keyword>
<reference evidence="2 3" key="1">
    <citation type="submission" date="2018-10" db="EMBL/GenBank/DDBJ databases">
        <title>Co-occurring genomic capacity for anaerobic methane metabolism and dissimilatory sulfite reduction discovered in the Korarchaeota.</title>
        <authorList>
            <person name="Mckay L.J."/>
            <person name="Dlakic M."/>
            <person name="Fields M.W."/>
            <person name="Delmont T.O."/>
            <person name="Eren A.M."/>
            <person name="Jay Z.J."/>
            <person name="Klingelsmith K.B."/>
            <person name="Rusch D.B."/>
            <person name="Inskeep W.P."/>
        </authorList>
    </citation>
    <scope>NUCLEOTIDE SEQUENCE [LARGE SCALE GENOMIC DNA]</scope>
    <source>
        <strain evidence="2 3">MDKW</strain>
    </source>
</reference>
<protein>
    <submittedName>
        <fullName evidence="2">AbrB/MazE/SpoVT family DNA-binding domain-containing protein</fullName>
    </submittedName>
</protein>
<dbReference type="PANTHER" id="PTHR34860">
    <property type="entry name" value="REPRESSOR-LIKE PROTEIN SSO7C3"/>
    <property type="match status" value="1"/>
</dbReference>
<evidence type="ECO:0000313" key="2">
    <source>
        <dbReference type="EMBL" id="RSN71661.1"/>
    </source>
</evidence>
<dbReference type="RefSeq" id="WP_125672881.1">
    <property type="nucleotide sequence ID" value="NZ_RCOS01000171.1"/>
</dbReference>
<dbReference type="Proteomes" id="UP000277582">
    <property type="component" value="Unassembled WGS sequence"/>
</dbReference>
<dbReference type="InterPro" id="IPR052975">
    <property type="entry name" value="Repressor-like_regulatory"/>
</dbReference>
<dbReference type="Pfam" id="PF04014">
    <property type="entry name" value="MazE_antitoxin"/>
    <property type="match status" value="1"/>
</dbReference>
<dbReference type="AlphaFoldDB" id="A0A429GCY7"/>